<evidence type="ECO:0000256" key="2">
    <source>
        <dbReference type="ARBA" id="ARBA00022840"/>
    </source>
</evidence>
<dbReference type="PANTHER" id="PTHR43384:SF10">
    <property type="entry name" value="ATPASE INVOLVED IN CHROMOSOME PARTITIONING, PARA_MIND FAMILY"/>
    <property type="match status" value="1"/>
</dbReference>
<dbReference type="InterPro" id="IPR025501">
    <property type="entry name" value="MinD_FleN"/>
</dbReference>
<feature type="binding site" evidence="3">
    <location>
        <begin position="11"/>
        <end position="18"/>
    </location>
    <ligand>
        <name>ATP</name>
        <dbReference type="ChEBI" id="CHEBI:30616"/>
    </ligand>
</feature>
<dbReference type="NCBIfam" id="TIGR01969">
    <property type="entry name" value="minD_arch"/>
    <property type="match status" value="1"/>
</dbReference>
<dbReference type="Pfam" id="PF01656">
    <property type="entry name" value="CbiA"/>
    <property type="match status" value="1"/>
</dbReference>
<evidence type="ECO:0000259" key="4">
    <source>
        <dbReference type="Pfam" id="PF01656"/>
    </source>
</evidence>
<proteinExistence type="predicted"/>
<dbReference type="PANTHER" id="PTHR43384">
    <property type="entry name" value="SEPTUM SITE-DETERMINING PROTEIN MIND HOMOLOG, CHLOROPLASTIC-RELATED"/>
    <property type="match status" value="1"/>
</dbReference>
<dbReference type="PIRSF" id="PIRSF003092">
    <property type="entry name" value="MinD"/>
    <property type="match status" value="1"/>
</dbReference>
<dbReference type="GO" id="GO:0051782">
    <property type="term" value="P:negative regulation of cell division"/>
    <property type="evidence" value="ECO:0007669"/>
    <property type="project" value="TreeGrafter"/>
</dbReference>
<reference evidence="6" key="1">
    <citation type="journal article" date="2015" name="MBio">
        <title>Genome-Resolved Metagenomic Analysis Reveals Roles for Candidate Phyla and Other Microbial Community Members in Biogeochemical Transformations in Oil Reservoirs.</title>
        <authorList>
            <person name="Hu P."/>
            <person name="Tom L."/>
            <person name="Singh A."/>
            <person name="Thomas B.C."/>
            <person name="Baker B.J."/>
            <person name="Piceno Y.M."/>
            <person name="Andersen G.L."/>
            <person name="Banfield J.F."/>
        </authorList>
    </citation>
    <scope>NUCLEOTIDE SEQUENCE [LARGE SCALE GENOMIC DNA]</scope>
</reference>
<name>A0A101IRG7_9EURY</name>
<dbReference type="Gene3D" id="3.40.50.300">
    <property type="entry name" value="P-loop containing nucleotide triphosphate hydrolases"/>
    <property type="match status" value="1"/>
</dbReference>
<dbReference type="PATRIC" id="fig|2198.3.peg.1559"/>
<dbReference type="InterPro" id="IPR050625">
    <property type="entry name" value="ParA/MinD_ATPase"/>
</dbReference>
<evidence type="ECO:0000256" key="3">
    <source>
        <dbReference type="PIRSR" id="PIRSR003092-1"/>
    </source>
</evidence>
<dbReference type="GO" id="GO:0005524">
    <property type="term" value="F:ATP binding"/>
    <property type="evidence" value="ECO:0007669"/>
    <property type="project" value="UniProtKB-KW"/>
</dbReference>
<dbReference type="InterPro" id="IPR027417">
    <property type="entry name" value="P-loop_NTPase"/>
</dbReference>
<dbReference type="GO" id="GO:0005829">
    <property type="term" value="C:cytosol"/>
    <property type="evidence" value="ECO:0007669"/>
    <property type="project" value="TreeGrafter"/>
</dbReference>
<protein>
    <submittedName>
        <fullName evidence="5">Site-determining protein</fullName>
    </submittedName>
</protein>
<sequence length="262" mass="28084">MIRAYTIASGKGGTGKTTVTANLGTALAQYGRETCIVDMDMGMANLGLVLGLAETPVTLHEVLAGEARIQDAMYEGPYGLKVVPSGLSLRGFQSADPERLKDVMCDLTDRCEFLLFDAPAGIGTDSVVSLTVADEVLLVVNLEISSLVDALKIKILTEMIGGTVGGAILNRATLEETDQDRRKIEKNLGVSIIDTIPEDANVRRAAAARTPVVVKSPGSESSKAFRRIAASLAGFPVQEEPQEVQEGFVERFARALFRRETR</sequence>
<dbReference type="GO" id="GO:0016887">
    <property type="term" value="F:ATP hydrolysis activity"/>
    <property type="evidence" value="ECO:0007669"/>
    <property type="project" value="TreeGrafter"/>
</dbReference>
<feature type="domain" description="CobQ/CobB/MinD/ParA nucleotide binding" evidence="4">
    <location>
        <begin position="6"/>
        <end position="211"/>
    </location>
</feature>
<dbReference type="Proteomes" id="UP000054598">
    <property type="component" value="Unassembled WGS sequence"/>
</dbReference>
<accession>A0A101IRG7</accession>
<evidence type="ECO:0000313" key="5">
    <source>
        <dbReference type="EMBL" id="KUL00041.1"/>
    </source>
</evidence>
<dbReference type="AlphaFoldDB" id="A0A101IRG7"/>
<dbReference type="SUPFAM" id="SSF52540">
    <property type="entry name" value="P-loop containing nucleoside triphosphate hydrolases"/>
    <property type="match status" value="1"/>
</dbReference>
<dbReference type="InterPro" id="IPR010224">
    <property type="entry name" value="MinD_archaea"/>
</dbReference>
<evidence type="ECO:0000313" key="6">
    <source>
        <dbReference type="Proteomes" id="UP000054598"/>
    </source>
</evidence>
<keyword evidence="2 3" id="KW-0067">ATP-binding</keyword>
<dbReference type="EMBL" id="LGHE01000202">
    <property type="protein sequence ID" value="KUL00041.1"/>
    <property type="molecule type" value="Genomic_DNA"/>
</dbReference>
<keyword evidence="1 3" id="KW-0547">Nucleotide-binding</keyword>
<evidence type="ECO:0000256" key="1">
    <source>
        <dbReference type="ARBA" id="ARBA00022741"/>
    </source>
</evidence>
<comment type="caution">
    <text evidence="5">The sequence shown here is derived from an EMBL/GenBank/DDBJ whole genome shotgun (WGS) entry which is preliminary data.</text>
</comment>
<gene>
    <name evidence="5" type="ORF">XE10_1584</name>
</gene>
<dbReference type="GO" id="GO:0009898">
    <property type="term" value="C:cytoplasmic side of plasma membrane"/>
    <property type="evidence" value="ECO:0007669"/>
    <property type="project" value="TreeGrafter"/>
</dbReference>
<organism evidence="5 6">
    <name type="scientific">Methanoculleus marisnigri</name>
    <dbReference type="NCBI Taxonomy" id="2198"/>
    <lineage>
        <taxon>Archaea</taxon>
        <taxon>Methanobacteriati</taxon>
        <taxon>Methanobacteriota</taxon>
        <taxon>Stenosarchaea group</taxon>
        <taxon>Methanomicrobia</taxon>
        <taxon>Methanomicrobiales</taxon>
        <taxon>Methanomicrobiaceae</taxon>
        <taxon>Methanoculleus</taxon>
    </lineage>
</organism>
<dbReference type="InterPro" id="IPR002586">
    <property type="entry name" value="CobQ/CobB/MinD/ParA_Nub-bd_dom"/>
</dbReference>